<evidence type="ECO:0000313" key="2">
    <source>
        <dbReference type="EMBL" id="MDC8015459.1"/>
    </source>
</evidence>
<comment type="caution">
    <text evidence="2">The sequence shown here is derived from an EMBL/GenBank/DDBJ whole genome shotgun (WGS) entry which is preliminary data.</text>
</comment>
<feature type="domain" description="PIN" evidence="1">
    <location>
        <begin position="3"/>
        <end position="103"/>
    </location>
</feature>
<dbReference type="InterPro" id="IPR029060">
    <property type="entry name" value="PIN-like_dom_sf"/>
</dbReference>
<organism evidence="2 3">
    <name type="scientific">Tahibacter soli</name>
    <dbReference type="NCBI Taxonomy" id="2983605"/>
    <lineage>
        <taxon>Bacteria</taxon>
        <taxon>Pseudomonadati</taxon>
        <taxon>Pseudomonadota</taxon>
        <taxon>Gammaproteobacteria</taxon>
        <taxon>Lysobacterales</taxon>
        <taxon>Rhodanobacteraceae</taxon>
        <taxon>Tahibacter</taxon>
    </lineage>
</organism>
<evidence type="ECO:0000259" key="1">
    <source>
        <dbReference type="Pfam" id="PF01850"/>
    </source>
</evidence>
<sequence length="124" mass="13638">MSVLIDTSVLLDYLLGDARAARALDAHAHRSISAITWLEAMAVAPDERRESTRAFLRSFERLSINEAIADEALRLMQTHAGLGFHRALNWATARSNQLVYVTAEAEHLPAGDAGVAVPYRRAAR</sequence>
<dbReference type="Gene3D" id="3.40.50.1010">
    <property type="entry name" value="5'-nuclease"/>
    <property type="match status" value="1"/>
</dbReference>
<gene>
    <name evidence="2" type="ORF">OD750_023280</name>
</gene>
<dbReference type="AlphaFoldDB" id="A0A9X3YNF8"/>
<dbReference type="Proteomes" id="UP001139971">
    <property type="component" value="Unassembled WGS sequence"/>
</dbReference>
<dbReference type="EMBL" id="JAOVZO020000020">
    <property type="protein sequence ID" value="MDC8015459.1"/>
    <property type="molecule type" value="Genomic_DNA"/>
</dbReference>
<evidence type="ECO:0000313" key="3">
    <source>
        <dbReference type="Proteomes" id="UP001139971"/>
    </source>
</evidence>
<dbReference type="RefSeq" id="WP_272842128.1">
    <property type="nucleotide sequence ID" value="NZ_JAOVZO020000020.1"/>
</dbReference>
<dbReference type="Pfam" id="PF01850">
    <property type="entry name" value="PIN"/>
    <property type="match status" value="1"/>
</dbReference>
<keyword evidence="3" id="KW-1185">Reference proteome</keyword>
<proteinExistence type="predicted"/>
<dbReference type="InterPro" id="IPR002716">
    <property type="entry name" value="PIN_dom"/>
</dbReference>
<dbReference type="SUPFAM" id="SSF88723">
    <property type="entry name" value="PIN domain-like"/>
    <property type="match status" value="1"/>
</dbReference>
<name>A0A9X3YNF8_9GAMM</name>
<reference evidence="2" key="1">
    <citation type="submission" date="2023-02" db="EMBL/GenBank/DDBJ databases">
        <title>Tahibacter soli sp. nov. isolated from soil.</title>
        <authorList>
            <person name="Baek J.H."/>
            <person name="Lee J.K."/>
            <person name="Choi D.G."/>
            <person name="Jeon C.O."/>
        </authorList>
    </citation>
    <scope>NUCLEOTIDE SEQUENCE</scope>
    <source>
        <strain evidence="2">BL</strain>
    </source>
</reference>
<protein>
    <submittedName>
        <fullName evidence="2">PIN domain-containing protein</fullName>
    </submittedName>
</protein>
<accession>A0A9X3YNF8</accession>